<sequence length="136" mass="15900">MQGDIKNRMSTVTLQLSKLNFTQVAVPNTIDKYRWRDAVELDLWELQAMDCQEKTQDTRLRRSLVLEANNHFGSLRQRSKQGDFSYDGTVWDVSLKKTIDLIRGRVYTQWVVKHQLRDVSMVLRPITTSIIELTSN</sequence>
<dbReference type="AlphaFoldDB" id="A0A194PT17"/>
<evidence type="ECO:0000313" key="1">
    <source>
        <dbReference type="EMBL" id="KPI96457.1"/>
    </source>
</evidence>
<accession>A0A194PT17</accession>
<name>A0A194PT17_PAPXU</name>
<reference evidence="1 2" key="1">
    <citation type="journal article" date="2015" name="Nat. Commun.">
        <title>Outbred genome sequencing and CRISPR/Cas9 gene editing in butterflies.</title>
        <authorList>
            <person name="Li X."/>
            <person name="Fan D."/>
            <person name="Zhang W."/>
            <person name="Liu G."/>
            <person name="Zhang L."/>
            <person name="Zhao L."/>
            <person name="Fang X."/>
            <person name="Chen L."/>
            <person name="Dong Y."/>
            <person name="Chen Y."/>
            <person name="Ding Y."/>
            <person name="Zhao R."/>
            <person name="Feng M."/>
            <person name="Zhu Y."/>
            <person name="Feng Y."/>
            <person name="Jiang X."/>
            <person name="Zhu D."/>
            <person name="Xiang H."/>
            <person name="Feng X."/>
            <person name="Li S."/>
            <person name="Wang J."/>
            <person name="Zhang G."/>
            <person name="Kronforst M.R."/>
            <person name="Wang W."/>
        </authorList>
    </citation>
    <scope>NUCLEOTIDE SEQUENCE [LARGE SCALE GENOMIC DNA]</scope>
    <source>
        <strain evidence="1">Ya'a_city_454_Px</strain>
        <tissue evidence="1">Whole body</tissue>
    </source>
</reference>
<evidence type="ECO:0000313" key="2">
    <source>
        <dbReference type="Proteomes" id="UP000053268"/>
    </source>
</evidence>
<dbReference type="EMBL" id="KQ459593">
    <property type="protein sequence ID" value="KPI96457.1"/>
    <property type="molecule type" value="Genomic_DNA"/>
</dbReference>
<dbReference type="Proteomes" id="UP000053268">
    <property type="component" value="Unassembled WGS sequence"/>
</dbReference>
<keyword evidence="2" id="KW-1185">Reference proteome</keyword>
<proteinExistence type="predicted"/>
<organism evidence="1 2">
    <name type="scientific">Papilio xuthus</name>
    <name type="common">Asian swallowtail butterfly</name>
    <dbReference type="NCBI Taxonomy" id="66420"/>
    <lineage>
        <taxon>Eukaryota</taxon>
        <taxon>Metazoa</taxon>
        <taxon>Ecdysozoa</taxon>
        <taxon>Arthropoda</taxon>
        <taxon>Hexapoda</taxon>
        <taxon>Insecta</taxon>
        <taxon>Pterygota</taxon>
        <taxon>Neoptera</taxon>
        <taxon>Endopterygota</taxon>
        <taxon>Lepidoptera</taxon>
        <taxon>Glossata</taxon>
        <taxon>Ditrysia</taxon>
        <taxon>Papilionoidea</taxon>
        <taxon>Papilionidae</taxon>
        <taxon>Papilioninae</taxon>
        <taxon>Papilio</taxon>
    </lineage>
</organism>
<protein>
    <submittedName>
        <fullName evidence="1">Uncharacterized protein</fullName>
    </submittedName>
</protein>
<gene>
    <name evidence="1" type="ORF">RR46_12487</name>
</gene>